<feature type="chain" id="PRO_5022027356" evidence="6">
    <location>
        <begin position="24"/>
        <end position="281"/>
    </location>
</feature>
<dbReference type="GO" id="GO:0009279">
    <property type="term" value="C:cell outer membrane"/>
    <property type="evidence" value="ECO:0007669"/>
    <property type="project" value="UniProtKB-SubCell"/>
</dbReference>
<evidence type="ECO:0000256" key="3">
    <source>
        <dbReference type="ARBA" id="ARBA00022729"/>
    </source>
</evidence>
<proteinExistence type="inferred from homology"/>
<dbReference type="RefSeq" id="WP_142905410.1">
    <property type="nucleotide sequence ID" value="NZ_ML660096.1"/>
</dbReference>
<dbReference type="Proteomes" id="UP000319732">
    <property type="component" value="Unassembled WGS sequence"/>
</dbReference>
<comment type="similarity">
    <text evidence="2">Belongs to the MipA/OmpV family.</text>
</comment>
<dbReference type="AlphaFoldDB" id="A0A545TAF5"/>
<keyword evidence="8" id="KW-1185">Reference proteome</keyword>
<dbReference type="Pfam" id="PF06629">
    <property type="entry name" value="MipA"/>
    <property type="match status" value="1"/>
</dbReference>
<evidence type="ECO:0000313" key="8">
    <source>
        <dbReference type="Proteomes" id="UP000319732"/>
    </source>
</evidence>
<keyword evidence="5" id="KW-0998">Cell outer membrane</keyword>
<sequence length="281" mass="31375">MRSTAKYLALLSSAGLLCFAPVAAVGAEDTVPPVATAEDDDHGWSLGLAVINSDSTYIDYDERFPVLPMIEYTSENFTFFPLGISYRLFTTETKDPKSKPVKNAESDWALTLHTRLNFGFGERDEDESEIFADMEEREYGSTAGLSLEVGTPIGAFEFTADTDITNASEGSTATLSYGFPIYFTQKLAVLGSLGLEYQDRDYTDYYYGVRETEVRADRLAYRADAATNSFLGYALFYQLSTKWSLIHSARYLKLHDEIVDSTLTTDEDNQLEAILGVRYSF</sequence>
<dbReference type="EMBL" id="VHSG01000017">
    <property type="protein sequence ID" value="TQV74187.1"/>
    <property type="molecule type" value="Genomic_DNA"/>
</dbReference>
<comment type="caution">
    <text evidence="7">The sequence shown here is derived from an EMBL/GenBank/DDBJ whole genome shotgun (WGS) entry which is preliminary data.</text>
</comment>
<evidence type="ECO:0000256" key="6">
    <source>
        <dbReference type="SAM" id="SignalP"/>
    </source>
</evidence>
<evidence type="ECO:0000256" key="1">
    <source>
        <dbReference type="ARBA" id="ARBA00004442"/>
    </source>
</evidence>
<gene>
    <name evidence="7" type="ORF">FKG94_16400</name>
</gene>
<dbReference type="InterPro" id="IPR010583">
    <property type="entry name" value="MipA"/>
</dbReference>
<dbReference type="PANTHER" id="PTHR38776:SF1">
    <property type="entry name" value="MLTA-INTERACTING PROTEIN-RELATED"/>
    <property type="match status" value="1"/>
</dbReference>
<reference evidence="7 8" key="1">
    <citation type="submission" date="2019-06" db="EMBL/GenBank/DDBJ databases">
        <title>Whole genome sequence for Cellvibrionaceae sp. R142.</title>
        <authorList>
            <person name="Wang G."/>
        </authorList>
    </citation>
    <scope>NUCLEOTIDE SEQUENCE [LARGE SCALE GENOMIC DNA]</scope>
    <source>
        <strain evidence="7 8">R142</strain>
    </source>
</reference>
<protein>
    <submittedName>
        <fullName evidence="7">MipA/OmpV family protein</fullName>
    </submittedName>
</protein>
<evidence type="ECO:0000256" key="5">
    <source>
        <dbReference type="ARBA" id="ARBA00023237"/>
    </source>
</evidence>
<accession>A0A545TAF5</accession>
<keyword evidence="4" id="KW-0472">Membrane</keyword>
<evidence type="ECO:0000256" key="4">
    <source>
        <dbReference type="ARBA" id="ARBA00023136"/>
    </source>
</evidence>
<comment type="subcellular location">
    <subcellularLocation>
        <location evidence="1">Cell outer membrane</location>
    </subcellularLocation>
</comment>
<dbReference type="PANTHER" id="PTHR38776">
    <property type="entry name" value="MLTA-INTERACTING PROTEIN-RELATED"/>
    <property type="match status" value="1"/>
</dbReference>
<evidence type="ECO:0000256" key="2">
    <source>
        <dbReference type="ARBA" id="ARBA00005722"/>
    </source>
</evidence>
<feature type="signal peptide" evidence="6">
    <location>
        <begin position="1"/>
        <end position="23"/>
    </location>
</feature>
<keyword evidence="3 6" id="KW-0732">Signal</keyword>
<evidence type="ECO:0000313" key="7">
    <source>
        <dbReference type="EMBL" id="TQV74187.1"/>
    </source>
</evidence>
<name>A0A545TAF5_9GAMM</name>
<organism evidence="7 8">
    <name type="scientific">Exilibacterium tricleocarpae</name>
    <dbReference type="NCBI Taxonomy" id="2591008"/>
    <lineage>
        <taxon>Bacteria</taxon>
        <taxon>Pseudomonadati</taxon>
        <taxon>Pseudomonadota</taxon>
        <taxon>Gammaproteobacteria</taxon>
        <taxon>Cellvibrionales</taxon>
        <taxon>Cellvibrionaceae</taxon>
        <taxon>Exilibacterium</taxon>
    </lineage>
</organism>
<dbReference type="OrthoDB" id="8562138at2"/>